<dbReference type="RefSeq" id="WP_252465912.1">
    <property type="nucleotide sequence ID" value="NZ_JALBWM010000026.1"/>
</dbReference>
<dbReference type="SUPFAM" id="SSF53448">
    <property type="entry name" value="Nucleotide-diphospho-sugar transferases"/>
    <property type="match status" value="1"/>
</dbReference>
<dbReference type="InterPro" id="IPR029044">
    <property type="entry name" value="Nucleotide-diphossugar_trans"/>
</dbReference>
<organism evidence="1 2">
    <name type="scientific">Microbulbifer okhotskensis</name>
    <dbReference type="NCBI Taxonomy" id="2926617"/>
    <lineage>
        <taxon>Bacteria</taxon>
        <taxon>Pseudomonadati</taxon>
        <taxon>Pseudomonadota</taxon>
        <taxon>Gammaproteobacteria</taxon>
        <taxon>Cellvibrionales</taxon>
        <taxon>Microbulbiferaceae</taxon>
        <taxon>Microbulbifer</taxon>
    </lineage>
</organism>
<dbReference type="Proteomes" id="UP001139028">
    <property type="component" value="Unassembled WGS sequence"/>
</dbReference>
<keyword evidence="2" id="KW-1185">Reference proteome</keyword>
<evidence type="ECO:0000313" key="1">
    <source>
        <dbReference type="EMBL" id="MCO1334371.1"/>
    </source>
</evidence>
<dbReference type="PANTHER" id="PTHR36529">
    <property type="entry name" value="SLL1095 PROTEIN"/>
    <property type="match status" value="1"/>
</dbReference>
<sequence length="206" mass="22680">MNTDLRLIVLAKAPLPGYAKTRLIPALGESGAAELAERLLLQTLTACIEAELGAVELHVAPAPSHSYWQNFSLPEGVTLHGQVDGDLGRRLWRATDIAREAGSRVLLLGTDCPGLTSARLRTAVAELRRWDVVMYPALDGGYTLLGLSCIKRRLFEDIHWSTSEVAAQTLERMSECGLECLELEALADIDEPEDLRHLPDSLRENR</sequence>
<dbReference type="InterPro" id="IPR018641">
    <property type="entry name" value="Trfase_1_rSAM/seldom-assoc"/>
</dbReference>
<dbReference type="Pfam" id="PF09837">
    <property type="entry name" value="DUF2064"/>
    <property type="match status" value="1"/>
</dbReference>
<evidence type="ECO:0000313" key="2">
    <source>
        <dbReference type="Proteomes" id="UP001139028"/>
    </source>
</evidence>
<accession>A0A9X2ERH6</accession>
<comment type="caution">
    <text evidence="1">The sequence shown here is derived from an EMBL/GenBank/DDBJ whole genome shotgun (WGS) entry which is preliminary data.</text>
</comment>
<dbReference type="NCBIfam" id="TIGR04282">
    <property type="entry name" value="glyco_like_cofC"/>
    <property type="match status" value="1"/>
</dbReference>
<reference evidence="1" key="1">
    <citation type="journal article" date="2022" name="Arch. Microbiol.">
        <title>Microbulbifer okhotskensis sp. nov., isolated from a deep bottom sediment of the Okhotsk Sea.</title>
        <authorList>
            <person name="Romanenko L."/>
            <person name="Kurilenko V."/>
            <person name="Otstavnykh N."/>
            <person name="Velansky P."/>
            <person name="Isaeva M."/>
            <person name="Mikhailov V."/>
        </authorList>
    </citation>
    <scope>NUCLEOTIDE SEQUENCE</scope>
    <source>
        <strain evidence="1">OS29</strain>
    </source>
</reference>
<gene>
    <name evidence="1" type="ORF">MO867_08460</name>
</gene>
<name>A0A9X2ERH6_9GAMM</name>
<protein>
    <submittedName>
        <fullName evidence="1">TIGR04282 family arsenosugar biosynthesis glycosyltransferase</fullName>
    </submittedName>
</protein>
<proteinExistence type="predicted"/>
<dbReference type="EMBL" id="JALBWM010000026">
    <property type="protein sequence ID" value="MCO1334371.1"/>
    <property type="molecule type" value="Genomic_DNA"/>
</dbReference>
<dbReference type="AlphaFoldDB" id="A0A9X2ERH6"/>
<dbReference type="PANTHER" id="PTHR36529:SF1">
    <property type="entry name" value="GLYCOSYLTRANSFERASE"/>
    <property type="match status" value="1"/>
</dbReference>
<dbReference type="Gene3D" id="3.90.550.10">
    <property type="entry name" value="Spore Coat Polysaccharide Biosynthesis Protein SpsA, Chain A"/>
    <property type="match status" value="1"/>
</dbReference>